<dbReference type="InterPro" id="IPR031009">
    <property type="entry name" value="Tcm_partner"/>
</dbReference>
<protein>
    <recommendedName>
        <fullName evidence="3">Three-Cys-motif partner protein TcmP</fullName>
    </recommendedName>
</protein>
<evidence type="ECO:0000313" key="1">
    <source>
        <dbReference type="EMBL" id="EMB22887.1"/>
    </source>
</evidence>
<sequence>MPNMHKKEFDEGTEVKLELFKTYMKAWISIVNVTASKAVYIYDLFSGPGKDAKNSKGSPLILLDILMDNCKLIKQQGTYFEILFNDALKQNIESLETECNKAIEECKKTNSCVNTCPFNITYRQNDFENIFPKVVEEINMNINPFSFIFLDQYGIKHVDKENFLKLLPLKKTDVLFFSASADVWRFRETEAFKKYIDINKITFKGKKYPHCHKILVDYYKSLVPEELKENLYIAPFSIKKEKSGMIYGLTFITHNLLGLEKFISAAWKIAPDTGEANYNIENGKMEQNMGQGLLFEEPSKKLDLYQKDVCVFLEKGRTNKEIYEYSLVQGISITETNNILKKLEDSKSIKINVIGNENRRKHAYYLNFKTEEKVRIYYEQHKN</sequence>
<comment type="caution">
    <text evidence="1">The sequence shown here is derived from an EMBL/GenBank/DDBJ whole genome shotgun (WGS) entry which is preliminary data.</text>
</comment>
<reference evidence="1 2" key="1">
    <citation type="submission" date="2012-01" db="EMBL/GenBank/DDBJ databases">
        <title>The Genome Sequence of Treponema denticola SP33.</title>
        <authorList>
            <consortium name="The Broad Institute Genome Sequencing Platform"/>
            <person name="Earl A."/>
            <person name="Ward D."/>
            <person name="Feldgarden M."/>
            <person name="Gevers D."/>
            <person name="Blanton J.M."/>
            <person name="Fenno C.J."/>
            <person name="Baranova O.V."/>
            <person name="Mathney J."/>
            <person name="Dewhirst F.E."/>
            <person name="Izard J."/>
            <person name="Young S.K."/>
            <person name="Zeng Q."/>
            <person name="Gargeya S."/>
            <person name="Fitzgerald M."/>
            <person name="Haas B."/>
            <person name="Abouelleil A."/>
            <person name="Alvarado L."/>
            <person name="Arachchi H.M."/>
            <person name="Berlin A."/>
            <person name="Chapman S.B."/>
            <person name="Gearin G."/>
            <person name="Goldberg J."/>
            <person name="Griggs A."/>
            <person name="Gujja S."/>
            <person name="Hansen M."/>
            <person name="Heiman D."/>
            <person name="Howarth C."/>
            <person name="Larimer J."/>
            <person name="Lui A."/>
            <person name="MacDonald P.J.P."/>
            <person name="McCowen C."/>
            <person name="Montmayeur A."/>
            <person name="Murphy C."/>
            <person name="Neiman D."/>
            <person name="Pearson M."/>
            <person name="Priest M."/>
            <person name="Roberts A."/>
            <person name="Saif S."/>
            <person name="Shea T."/>
            <person name="Sisk P."/>
            <person name="Stolte C."/>
            <person name="Sykes S."/>
            <person name="Wortman J."/>
            <person name="Nusbaum C."/>
            <person name="Birren B."/>
        </authorList>
    </citation>
    <scope>NUCLEOTIDE SEQUENCE [LARGE SCALE GENOMIC DNA]</scope>
    <source>
        <strain evidence="1 2">SP33</strain>
    </source>
</reference>
<proteinExistence type="predicted"/>
<evidence type="ECO:0008006" key="3">
    <source>
        <dbReference type="Google" id="ProtNLM"/>
    </source>
</evidence>
<organism evidence="1 2">
    <name type="scientific">Treponema denticola SP33</name>
    <dbReference type="NCBI Taxonomy" id="999437"/>
    <lineage>
        <taxon>Bacteria</taxon>
        <taxon>Pseudomonadati</taxon>
        <taxon>Spirochaetota</taxon>
        <taxon>Spirochaetia</taxon>
        <taxon>Spirochaetales</taxon>
        <taxon>Treponemataceae</taxon>
        <taxon>Treponema</taxon>
    </lineage>
</organism>
<evidence type="ECO:0000313" key="2">
    <source>
        <dbReference type="Proteomes" id="UP000016183"/>
    </source>
</evidence>
<accession>M2BCY7</accession>
<dbReference type="HOGENOM" id="CLU_063427_0_0_12"/>
<dbReference type="Proteomes" id="UP000016183">
    <property type="component" value="Unassembled WGS sequence"/>
</dbReference>
<gene>
    <name evidence="1" type="ORF">HMPREF9733_01710</name>
</gene>
<dbReference type="PATRIC" id="fig|999437.3.peg.1762"/>
<dbReference type="RefSeq" id="WP_010696327.1">
    <property type="nucleotide sequence ID" value="NZ_KB442454.1"/>
</dbReference>
<dbReference type="NCBIfam" id="TIGR04474">
    <property type="entry name" value="tcm_partner"/>
    <property type="match status" value="1"/>
</dbReference>
<dbReference type="OrthoDB" id="5318244at2"/>
<name>M2BCY7_TREDN</name>
<dbReference type="EMBL" id="AGDZ01000026">
    <property type="protein sequence ID" value="EMB22887.1"/>
    <property type="molecule type" value="Genomic_DNA"/>
</dbReference>
<dbReference type="AlphaFoldDB" id="M2BCY7"/>